<dbReference type="PROSITE" id="PS51005">
    <property type="entry name" value="NAC"/>
    <property type="match status" value="1"/>
</dbReference>
<dbReference type="GO" id="GO:0006355">
    <property type="term" value="P:regulation of DNA-templated transcription"/>
    <property type="evidence" value="ECO:0007669"/>
    <property type="project" value="InterPro"/>
</dbReference>
<proteinExistence type="predicted"/>
<dbReference type="Proteomes" id="UP001454036">
    <property type="component" value="Unassembled WGS sequence"/>
</dbReference>
<dbReference type="InterPro" id="IPR003441">
    <property type="entry name" value="NAC-dom"/>
</dbReference>
<sequence>MSLRRGIDGFFFTPLYRKYPFGGRPNRGTNESGYWKATSPSKMIYHPHNKNRVLGYRKSLIYFFGRSPEGVENVRSNWRMHEYSIKKTSTTNRDHKDDMRLQLDDWVLCKIFIQTHAKCHRSTSINYPTSRT</sequence>
<reference evidence="6 7" key="1">
    <citation type="submission" date="2024-01" db="EMBL/GenBank/DDBJ databases">
        <title>The complete chloroplast genome sequence of Lithospermum erythrorhizon: insights into the phylogenetic relationship among Boraginaceae species and the maternal lineages of purple gromwells.</title>
        <authorList>
            <person name="Okada T."/>
            <person name="Watanabe K."/>
        </authorList>
    </citation>
    <scope>NUCLEOTIDE SEQUENCE [LARGE SCALE GENOMIC DNA]</scope>
</reference>
<keyword evidence="3" id="KW-0804">Transcription</keyword>
<evidence type="ECO:0000313" key="7">
    <source>
        <dbReference type="Proteomes" id="UP001454036"/>
    </source>
</evidence>
<dbReference type="Pfam" id="PF02365">
    <property type="entry name" value="NAM"/>
    <property type="match status" value="1"/>
</dbReference>
<name>A0AAV3PT15_LITER</name>
<evidence type="ECO:0000313" key="6">
    <source>
        <dbReference type="EMBL" id="GAA0154241.1"/>
    </source>
</evidence>
<dbReference type="Gene3D" id="2.170.150.80">
    <property type="entry name" value="NAC domain"/>
    <property type="match status" value="1"/>
</dbReference>
<comment type="caution">
    <text evidence="6">The sequence shown here is derived from an EMBL/GenBank/DDBJ whole genome shotgun (WGS) entry which is preliminary data.</text>
</comment>
<evidence type="ECO:0000256" key="3">
    <source>
        <dbReference type="ARBA" id="ARBA00023163"/>
    </source>
</evidence>
<evidence type="ECO:0000259" key="5">
    <source>
        <dbReference type="PROSITE" id="PS51005"/>
    </source>
</evidence>
<gene>
    <name evidence="6" type="ORF">LIER_12283</name>
</gene>
<keyword evidence="7" id="KW-1185">Reference proteome</keyword>
<accession>A0AAV3PT15</accession>
<organism evidence="6 7">
    <name type="scientific">Lithospermum erythrorhizon</name>
    <name type="common">Purple gromwell</name>
    <name type="synonym">Lithospermum officinale var. erythrorhizon</name>
    <dbReference type="NCBI Taxonomy" id="34254"/>
    <lineage>
        <taxon>Eukaryota</taxon>
        <taxon>Viridiplantae</taxon>
        <taxon>Streptophyta</taxon>
        <taxon>Embryophyta</taxon>
        <taxon>Tracheophyta</taxon>
        <taxon>Spermatophyta</taxon>
        <taxon>Magnoliopsida</taxon>
        <taxon>eudicotyledons</taxon>
        <taxon>Gunneridae</taxon>
        <taxon>Pentapetalae</taxon>
        <taxon>asterids</taxon>
        <taxon>lamiids</taxon>
        <taxon>Boraginales</taxon>
        <taxon>Boraginaceae</taxon>
        <taxon>Boraginoideae</taxon>
        <taxon>Lithospermeae</taxon>
        <taxon>Lithospermum</taxon>
    </lineage>
</organism>
<protein>
    <recommendedName>
        <fullName evidence="5">NAC domain-containing protein</fullName>
    </recommendedName>
</protein>
<keyword evidence="4" id="KW-0539">Nucleus</keyword>
<keyword evidence="1" id="KW-0805">Transcription regulation</keyword>
<dbReference type="EMBL" id="BAABME010002351">
    <property type="protein sequence ID" value="GAA0154241.1"/>
    <property type="molecule type" value="Genomic_DNA"/>
</dbReference>
<feature type="domain" description="NAC" evidence="5">
    <location>
        <begin position="1"/>
        <end position="114"/>
    </location>
</feature>
<evidence type="ECO:0000256" key="2">
    <source>
        <dbReference type="ARBA" id="ARBA00023125"/>
    </source>
</evidence>
<dbReference type="AlphaFoldDB" id="A0AAV3PT15"/>
<dbReference type="PANTHER" id="PTHR31719">
    <property type="entry name" value="NAC TRANSCRIPTION FACTOR 56"/>
    <property type="match status" value="1"/>
</dbReference>
<evidence type="ECO:0000256" key="1">
    <source>
        <dbReference type="ARBA" id="ARBA00023015"/>
    </source>
</evidence>
<dbReference type="SUPFAM" id="SSF101941">
    <property type="entry name" value="NAC domain"/>
    <property type="match status" value="1"/>
</dbReference>
<dbReference type="GO" id="GO:0003677">
    <property type="term" value="F:DNA binding"/>
    <property type="evidence" value="ECO:0007669"/>
    <property type="project" value="UniProtKB-KW"/>
</dbReference>
<keyword evidence="2" id="KW-0238">DNA-binding</keyword>
<dbReference type="PANTHER" id="PTHR31719:SF213">
    <property type="entry name" value="NAC DOMAIN-CONTAINING PROTEIN"/>
    <property type="match status" value="1"/>
</dbReference>
<dbReference type="InterPro" id="IPR036093">
    <property type="entry name" value="NAC_dom_sf"/>
</dbReference>
<evidence type="ECO:0000256" key="4">
    <source>
        <dbReference type="ARBA" id="ARBA00023242"/>
    </source>
</evidence>